<dbReference type="KEGG" id="ngf:FRF71_00650"/>
<gene>
    <name evidence="2" type="ORF">FRF71_00650</name>
</gene>
<dbReference type="InterPro" id="IPR004360">
    <property type="entry name" value="Glyas_Fos-R_dOase_dom"/>
</dbReference>
<reference evidence="2 3" key="1">
    <citation type="journal article" date="2013" name="J. Microbiol. Biotechnol.">
        <title>Novosphingobium ginsenosidimutans sp. nov., with the ability to convert ginsenoside.</title>
        <authorList>
            <person name="Kim J.K."/>
            <person name="He D."/>
            <person name="Liu Q.M."/>
            <person name="Park H.Y."/>
            <person name="Jung M.S."/>
            <person name="Yoon M.H."/>
            <person name="Kim S.C."/>
            <person name="Im W.T."/>
        </authorList>
    </citation>
    <scope>NUCLEOTIDE SEQUENCE [LARGE SCALE GENOMIC DNA]</scope>
    <source>
        <strain evidence="2 3">FW-6</strain>
    </source>
</reference>
<keyword evidence="3" id="KW-1185">Reference proteome</keyword>
<name>A0A5B8S739_9SPHN</name>
<dbReference type="PROSITE" id="PS51819">
    <property type="entry name" value="VOC"/>
    <property type="match status" value="1"/>
</dbReference>
<dbReference type="SUPFAM" id="SSF54593">
    <property type="entry name" value="Glyoxalase/Bleomycin resistance protein/Dihydroxybiphenyl dioxygenase"/>
    <property type="match status" value="1"/>
</dbReference>
<dbReference type="OrthoDB" id="4725692at2"/>
<evidence type="ECO:0000259" key="1">
    <source>
        <dbReference type="PROSITE" id="PS51819"/>
    </source>
</evidence>
<evidence type="ECO:0000313" key="3">
    <source>
        <dbReference type="Proteomes" id="UP000321172"/>
    </source>
</evidence>
<accession>A0A5B8S739</accession>
<dbReference type="Gene3D" id="3.10.180.10">
    <property type="entry name" value="2,3-Dihydroxybiphenyl 1,2-Dioxygenase, domain 1"/>
    <property type="match status" value="1"/>
</dbReference>
<dbReference type="InterPro" id="IPR029068">
    <property type="entry name" value="Glyas_Bleomycin-R_OHBP_Dase"/>
</dbReference>
<dbReference type="Proteomes" id="UP000321172">
    <property type="component" value="Chromosome"/>
</dbReference>
<feature type="domain" description="VOC" evidence="1">
    <location>
        <begin position="2"/>
        <end position="118"/>
    </location>
</feature>
<dbReference type="AlphaFoldDB" id="A0A5B8S739"/>
<protein>
    <submittedName>
        <fullName evidence="2">Glyoxalase</fullName>
    </submittedName>
</protein>
<sequence>MPLDHLTILSRDFDESARFYGLVLPLLGFAQKRRGIWSNELGLFLQFREAYPDTGDYGRYAPGLNHLGFKAPDSQVVEAIKQAMDSAGYEARLQRFGEGVVALFIPDPDGLRVEISYYPPGIDPVD</sequence>
<proteinExistence type="predicted"/>
<organism evidence="2 3">
    <name type="scientific">Novosphingobium ginsenosidimutans</name>
    <dbReference type="NCBI Taxonomy" id="1176536"/>
    <lineage>
        <taxon>Bacteria</taxon>
        <taxon>Pseudomonadati</taxon>
        <taxon>Pseudomonadota</taxon>
        <taxon>Alphaproteobacteria</taxon>
        <taxon>Sphingomonadales</taxon>
        <taxon>Sphingomonadaceae</taxon>
        <taxon>Novosphingobium</taxon>
    </lineage>
</organism>
<evidence type="ECO:0000313" key="2">
    <source>
        <dbReference type="EMBL" id="QEA17406.1"/>
    </source>
</evidence>
<dbReference type="Pfam" id="PF00903">
    <property type="entry name" value="Glyoxalase"/>
    <property type="match status" value="1"/>
</dbReference>
<dbReference type="InterPro" id="IPR037523">
    <property type="entry name" value="VOC_core"/>
</dbReference>
<dbReference type="EMBL" id="CP042345">
    <property type="protein sequence ID" value="QEA17406.1"/>
    <property type="molecule type" value="Genomic_DNA"/>
</dbReference>